<dbReference type="Gene3D" id="3.30.1180.10">
    <property type="match status" value="1"/>
</dbReference>
<reference evidence="2 3" key="1">
    <citation type="submission" date="2016-10" db="EMBL/GenBank/DDBJ databases">
        <title>The Draft Genome Sequence of Actinokineospora bangkokensis 44EHWT reveals the biosynthetic pathway of antifungal compounds Thailandins with unusual extender unit butylmalonyl-CoA.</title>
        <authorList>
            <person name="Greule A."/>
            <person name="Intra B."/>
            <person name="Flemming S."/>
            <person name="Rommel M.G."/>
            <person name="Panbangred W."/>
            <person name="Bechthold A."/>
        </authorList>
    </citation>
    <scope>NUCLEOTIDE SEQUENCE [LARGE SCALE GENOMIC DNA]</scope>
    <source>
        <strain evidence="2 3">44EHW</strain>
    </source>
</reference>
<dbReference type="InterPro" id="IPR003797">
    <property type="entry name" value="DegV"/>
</dbReference>
<dbReference type="PROSITE" id="PS51482">
    <property type="entry name" value="DEGV"/>
    <property type="match status" value="1"/>
</dbReference>
<dbReference type="SUPFAM" id="SSF82549">
    <property type="entry name" value="DAK1/DegV-like"/>
    <property type="match status" value="1"/>
</dbReference>
<dbReference type="AlphaFoldDB" id="A0A1Q9LHX0"/>
<dbReference type="Gene3D" id="3.40.50.10170">
    <property type="match status" value="1"/>
</dbReference>
<dbReference type="InterPro" id="IPR043168">
    <property type="entry name" value="DegV_C"/>
</dbReference>
<dbReference type="Proteomes" id="UP000186040">
    <property type="component" value="Unassembled WGS sequence"/>
</dbReference>
<proteinExistence type="predicted"/>
<dbReference type="Pfam" id="PF02645">
    <property type="entry name" value="DegV"/>
    <property type="match status" value="1"/>
</dbReference>
<name>A0A1Q9LHX0_9PSEU</name>
<organism evidence="2 3">
    <name type="scientific">Actinokineospora bangkokensis</name>
    <dbReference type="NCBI Taxonomy" id="1193682"/>
    <lineage>
        <taxon>Bacteria</taxon>
        <taxon>Bacillati</taxon>
        <taxon>Actinomycetota</taxon>
        <taxon>Actinomycetes</taxon>
        <taxon>Pseudonocardiales</taxon>
        <taxon>Pseudonocardiaceae</taxon>
        <taxon>Actinokineospora</taxon>
    </lineage>
</organism>
<gene>
    <name evidence="2" type="ORF">BJP25_26175</name>
</gene>
<evidence type="ECO:0000313" key="3">
    <source>
        <dbReference type="Proteomes" id="UP000186040"/>
    </source>
</evidence>
<dbReference type="PANTHER" id="PTHR33434">
    <property type="entry name" value="DEGV DOMAIN-CONTAINING PROTEIN DR_1986-RELATED"/>
    <property type="match status" value="1"/>
</dbReference>
<dbReference type="InterPro" id="IPR050270">
    <property type="entry name" value="DegV_domain_contain"/>
</dbReference>
<dbReference type="RefSeq" id="WP_075976712.1">
    <property type="nucleotide sequence ID" value="NZ_MKQR01000021.1"/>
</dbReference>
<dbReference type="GO" id="GO:0008289">
    <property type="term" value="F:lipid binding"/>
    <property type="evidence" value="ECO:0007669"/>
    <property type="project" value="UniProtKB-KW"/>
</dbReference>
<keyword evidence="3" id="KW-1185">Reference proteome</keyword>
<keyword evidence="1" id="KW-0446">Lipid-binding</keyword>
<protein>
    <submittedName>
        <fullName evidence="2">Fatty acid-binding protein DegV</fullName>
    </submittedName>
</protein>
<dbReference type="OrthoDB" id="9760324at2"/>
<sequence length="278" mass="28883">MRVAIVTDSTSSLPPEVARQWGIRVIPIRIHVADQVDDERRIPPAAVVEAMRGALPVSTEPPPPAAFYWAYRAAAEDGADAVVSVHISAKQSTTVEHAREAAAQLRFPVEVVDSGNMGMTMGYAVTGAARVAGAGGSPARVIDTLQRRLGASTTLIHVETLDYLRAGGRIGAAAHLIGSALSVKPLLTIKDGQVAPTGRSLGTGRAVRKLVDLAAEAAGDRTVDVAVEHVGAPEQANTVLEGLRKAIPDIRETIVTEASTAIAVHTGPGTLCVHISGT</sequence>
<dbReference type="PANTHER" id="PTHR33434:SF2">
    <property type="entry name" value="FATTY ACID-BINDING PROTEIN TM_1468"/>
    <property type="match status" value="1"/>
</dbReference>
<accession>A0A1Q9LHX0</accession>
<dbReference type="STRING" id="1193682.BJP25_26175"/>
<comment type="caution">
    <text evidence="2">The sequence shown here is derived from an EMBL/GenBank/DDBJ whole genome shotgun (WGS) entry which is preliminary data.</text>
</comment>
<evidence type="ECO:0000256" key="1">
    <source>
        <dbReference type="ARBA" id="ARBA00023121"/>
    </source>
</evidence>
<dbReference type="NCBIfam" id="TIGR00762">
    <property type="entry name" value="DegV"/>
    <property type="match status" value="1"/>
</dbReference>
<evidence type="ECO:0000313" key="2">
    <source>
        <dbReference type="EMBL" id="OLR91642.1"/>
    </source>
</evidence>
<dbReference type="EMBL" id="MKQR01000021">
    <property type="protein sequence ID" value="OLR91642.1"/>
    <property type="molecule type" value="Genomic_DNA"/>
</dbReference>